<evidence type="ECO:0000313" key="6">
    <source>
        <dbReference type="EMBL" id="KAK4538552.1"/>
    </source>
</evidence>
<dbReference type="PANTHER" id="PTHR12446">
    <property type="entry name" value="TESMIN/TSO1-RELATED"/>
    <property type="match status" value="1"/>
</dbReference>
<dbReference type="Proteomes" id="UP001301350">
    <property type="component" value="Unassembled WGS sequence"/>
</dbReference>
<dbReference type="PROSITE" id="PS51634">
    <property type="entry name" value="CRC"/>
    <property type="match status" value="1"/>
</dbReference>
<feature type="domain" description="CRC" evidence="5">
    <location>
        <begin position="673"/>
        <end position="787"/>
    </location>
</feature>
<comment type="similarity">
    <text evidence="2">Belongs to the lin-54 family.</text>
</comment>
<dbReference type="SMART" id="SM01114">
    <property type="entry name" value="CXC"/>
    <property type="match status" value="2"/>
</dbReference>
<dbReference type="PANTHER" id="PTHR12446:SF34">
    <property type="entry name" value="PROTEIN LIN-54 HOMOLOG"/>
    <property type="match status" value="1"/>
</dbReference>
<dbReference type="GO" id="GO:0006355">
    <property type="term" value="P:regulation of DNA-templated transcription"/>
    <property type="evidence" value="ECO:0007669"/>
    <property type="project" value="TreeGrafter"/>
</dbReference>
<evidence type="ECO:0000313" key="7">
    <source>
        <dbReference type="Proteomes" id="UP001301350"/>
    </source>
</evidence>
<feature type="region of interest" description="Disordered" evidence="4">
    <location>
        <begin position="131"/>
        <end position="180"/>
    </location>
</feature>
<feature type="region of interest" description="Disordered" evidence="4">
    <location>
        <begin position="566"/>
        <end position="626"/>
    </location>
</feature>
<gene>
    <name evidence="6" type="ORF">CDCA_CDCA18G4577</name>
</gene>
<dbReference type="InterPro" id="IPR033467">
    <property type="entry name" value="Tesmin/TSO1-like_CXC"/>
</dbReference>
<feature type="region of interest" description="Disordered" evidence="4">
    <location>
        <begin position="294"/>
        <end position="316"/>
    </location>
</feature>
<evidence type="ECO:0000256" key="3">
    <source>
        <dbReference type="ARBA" id="ARBA00023242"/>
    </source>
</evidence>
<comment type="subcellular location">
    <subcellularLocation>
        <location evidence="1">Nucleus</location>
    </subcellularLocation>
</comment>
<feature type="region of interest" description="Disordered" evidence="4">
    <location>
        <begin position="514"/>
        <end position="536"/>
    </location>
</feature>
<dbReference type="AlphaFoldDB" id="A0AAV9J1W6"/>
<evidence type="ECO:0000256" key="1">
    <source>
        <dbReference type="ARBA" id="ARBA00004123"/>
    </source>
</evidence>
<evidence type="ECO:0000256" key="2">
    <source>
        <dbReference type="ARBA" id="ARBA00007267"/>
    </source>
</evidence>
<name>A0AAV9J1W6_CYACA</name>
<feature type="region of interest" description="Disordered" evidence="4">
    <location>
        <begin position="1"/>
        <end position="69"/>
    </location>
</feature>
<evidence type="ECO:0000259" key="5">
    <source>
        <dbReference type="PROSITE" id="PS51634"/>
    </source>
</evidence>
<feature type="compositionally biased region" description="Polar residues" evidence="4">
    <location>
        <begin position="361"/>
        <end position="371"/>
    </location>
</feature>
<dbReference type="InterPro" id="IPR028307">
    <property type="entry name" value="Lin-54_fam"/>
</dbReference>
<feature type="compositionally biased region" description="Low complexity" evidence="4">
    <location>
        <begin position="164"/>
        <end position="180"/>
    </location>
</feature>
<keyword evidence="3" id="KW-0539">Nucleus</keyword>
<proteinExistence type="inferred from homology"/>
<reference evidence="6 7" key="1">
    <citation type="submission" date="2022-07" db="EMBL/GenBank/DDBJ databases">
        <title>Genome-wide signatures of adaptation to extreme environments.</title>
        <authorList>
            <person name="Cho C.H."/>
            <person name="Yoon H.S."/>
        </authorList>
    </citation>
    <scope>NUCLEOTIDE SEQUENCE [LARGE SCALE GENOMIC DNA]</scope>
    <source>
        <strain evidence="6 7">DBV 063 E5</strain>
    </source>
</reference>
<protein>
    <recommendedName>
        <fullName evidence="5">CRC domain-containing protein</fullName>
    </recommendedName>
</protein>
<organism evidence="6 7">
    <name type="scientific">Cyanidium caldarium</name>
    <name type="common">Red alga</name>
    <dbReference type="NCBI Taxonomy" id="2771"/>
    <lineage>
        <taxon>Eukaryota</taxon>
        <taxon>Rhodophyta</taxon>
        <taxon>Bangiophyceae</taxon>
        <taxon>Cyanidiales</taxon>
        <taxon>Cyanidiaceae</taxon>
        <taxon>Cyanidium</taxon>
    </lineage>
</organism>
<feature type="region of interest" description="Disordered" evidence="4">
    <location>
        <begin position="361"/>
        <end position="383"/>
    </location>
</feature>
<dbReference type="GO" id="GO:0005634">
    <property type="term" value="C:nucleus"/>
    <property type="evidence" value="ECO:0007669"/>
    <property type="project" value="UniProtKB-SubCell"/>
</dbReference>
<feature type="compositionally biased region" description="Low complexity" evidence="4">
    <location>
        <begin position="617"/>
        <end position="626"/>
    </location>
</feature>
<sequence length="814" mass="84821">MKQVLAAPNTVGGSAEQQGVPDPVHPERVATSAADRTSGAARARRPAGRRGTDWGLSPITPSLQTSPAAPHPIESVWRARSGIAEPVTAPAAVPRVHVWRFGSPQTYEARFRGFTGGAAFATSTTGGMAVHGDSDSGAAAAPPPAYGSSEAQHLAPGTSTLAESSGSSPGASPAPTTSGAPWAAASAAATMNARTCALPGWYAYPQMTPMTARIRQLSQVAADVDSEFACVALAANERRLEMQRAREQHSGMPEHRPQPAVAAATGLPSASAGTSSPVAGHVTAATLAGSKMEAATSTMHPPSRTGHHPRKVSTGGTKRQLLFGETNQAAVVAAERSHAAVWHTMAATTVADDALQAFSSVPPSTRLSSPGASHGLRDPYDRSPATYPLEGVYRGYSLADNGDSARENGMQIHLDRDQREPGHPTAAGAAALSTYSAVLARQRATATGLASLAPDAIDEPYESYAVDALDDDMLPLADCIQLPSVKARRRLEKRRERAHRHVVFDGAAVTLDFTHGEEDDSDGVDDSAAPSPPSDALQTTAMYAGAVPVTALYGGVFTVGSEGACEAPESKRSVGRAARGLPPSPRQPDGWTPRLDAMPAVTPVTAARPSSQSLPGARASTRKATATATPGATVAADISRLSDSCLLDAATAAALESASRRLRMPKSQNVGGTSRRCRCKRSRCLKLYCECFAAGVMCTAECACNGCCNHAAHAAEIQAARTAVLERNPQAFQRHATHEHVGGEGGAQTRGCHCKRSDCLKKYCECFKAGRECTEHCACEGCKNCDGMSEPLLADIRRMNERAASTHLSASLSR</sequence>
<accession>A0AAV9J1W6</accession>
<dbReference type="EMBL" id="JANCYW010000018">
    <property type="protein sequence ID" value="KAK4538552.1"/>
    <property type="molecule type" value="Genomic_DNA"/>
</dbReference>
<dbReference type="InterPro" id="IPR005172">
    <property type="entry name" value="CRC"/>
</dbReference>
<dbReference type="Pfam" id="PF03638">
    <property type="entry name" value="TCR"/>
    <property type="match status" value="2"/>
</dbReference>
<comment type="caution">
    <text evidence="6">The sequence shown here is derived from an EMBL/GenBank/DDBJ whole genome shotgun (WGS) entry which is preliminary data.</text>
</comment>
<evidence type="ECO:0000256" key="4">
    <source>
        <dbReference type="SAM" id="MobiDB-lite"/>
    </source>
</evidence>
<keyword evidence="7" id="KW-1185">Reference proteome</keyword>